<evidence type="ECO:0000256" key="1">
    <source>
        <dbReference type="SAM" id="SignalP"/>
    </source>
</evidence>
<reference evidence="2 3" key="1">
    <citation type="submission" date="2016-03" db="EMBL/GenBank/DDBJ databases">
        <authorList>
            <person name="Ploux O."/>
        </authorList>
    </citation>
    <scope>NUCLEOTIDE SEQUENCE [LARGE SCALE GENOMIC DNA]</scope>
    <source>
        <strain evidence="2 3">LPB0076</strain>
    </source>
</reference>
<name>A0A1B9E8Y4_9FLAO</name>
<protein>
    <recommendedName>
        <fullName evidence="4">Dihydrolipoamide dehydrogenase</fullName>
    </recommendedName>
</protein>
<dbReference type="STRING" id="1763534.GCA_001831475_02349"/>
<dbReference type="PROSITE" id="PS51257">
    <property type="entry name" value="PROKAR_LIPOPROTEIN"/>
    <property type="match status" value="1"/>
</dbReference>
<feature type="signal peptide" evidence="1">
    <location>
        <begin position="1"/>
        <end position="22"/>
    </location>
</feature>
<dbReference type="AlphaFoldDB" id="A0A1B9E8Y4"/>
<dbReference type="EMBL" id="LVEP01000011">
    <property type="protein sequence ID" value="OCB78420.1"/>
    <property type="molecule type" value="Genomic_DNA"/>
</dbReference>
<evidence type="ECO:0000313" key="3">
    <source>
        <dbReference type="Proteomes" id="UP000093510"/>
    </source>
</evidence>
<keyword evidence="3" id="KW-1185">Reference proteome</keyword>
<sequence>MKKIITLLSVIGLLVLSGCTGPQGPAGFDGLNGTNGLTSQAFEATVSFNGNNNYTKSLFFDSPLYSSDVVLVYHLYKVVNGTDVWRPVPQTYYLDNGDEVDYNFDFTTKAVTIFMGANFNLNLIPSGWTQNQTFRVVMVPAYFAASVNTNNYLAVMAALNKTDSEITKVEF</sequence>
<proteinExistence type="predicted"/>
<evidence type="ECO:0008006" key="4">
    <source>
        <dbReference type="Google" id="ProtNLM"/>
    </source>
</evidence>
<feature type="chain" id="PRO_5008625439" description="Dihydrolipoamide dehydrogenase" evidence="1">
    <location>
        <begin position="23"/>
        <end position="171"/>
    </location>
</feature>
<dbReference type="Proteomes" id="UP000093510">
    <property type="component" value="Unassembled WGS sequence"/>
</dbReference>
<organism evidence="2 3">
    <name type="scientific">Flavobacterium crassostreae</name>
    <dbReference type="NCBI Taxonomy" id="1763534"/>
    <lineage>
        <taxon>Bacteria</taxon>
        <taxon>Pseudomonadati</taxon>
        <taxon>Bacteroidota</taxon>
        <taxon>Flavobacteriia</taxon>
        <taxon>Flavobacteriales</taxon>
        <taxon>Flavobacteriaceae</taxon>
        <taxon>Flavobacterium</taxon>
    </lineage>
</organism>
<dbReference type="RefSeq" id="WP_066332078.1">
    <property type="nucleotide sequence ID" value="NZ_CP017688.1"/>
</dbReference>
<keyword evidence="1" id="KW-0732">Signal</keyword>
<accession>A0A1B9E8Y4</accession>
<comment type="caution">
    <text evidence="2">The sequence shown here is derived from an EMBL/GenBank/DDBJ whole genome shotgun (WGS) entry which is preliminary data.</text>
</comment>
<dbReference type="OrthoDB" id="1524444at2"/>
<evidence type="ECO:0000313" key="2">
    <source>
        <dbReference type="EMBL" id="OCB78420.1"/>
    </source>
</evidence>
<gene>
    <name evidence="2" type="ORF">LPBF_02525</name>
</gene>